<feature type="transmembrane region" description="Helical" evidence="7">
    <location>
        <begin position="857"/>
        <end position="876"/>
    </location>
</feature>
<dbReference type="Pfam" id="PF03176">
    <property type="entry name" value="MMPL"/>
    <property type="match status" value="2"/>
</dbReference>
<evidence type="ECO:0000256" key="5">
    <source>
        <dbReference type="ARBA" id="ARBA00022989"/>
    </source>
</evidence>
<feature type="domain" description="Membrane transport protein MMPL" evidence="8">
    <location>
        <begin position="705"/>
        <end position="1021"/>
    </location>
</feature>
<dbReference type="AlphaFoldDB" id="A0A937K563"/>
<organism evidence="9 10">
    <name type="scientific">Clostridium paridis</name>
    <dbReference type="NCBI Taxonomy" id="2803863"/>
    <lineage>
        <taxon>Bacteria</taxon>
        <taxon>Bacillati</taxon>
        <taxon>Bacillota</taxon>
        <taxon>Clostridia</taxon>
        <taxon>Eubacteriales</taxon>
        <taxon>Clostridiaceae</taxon>
        <taxon>Clostridium</taxon>
    </lineage>
</organism>
<dbReference type="RefSeq" id="WP_202767601.1">
    <property type="nucleotide sequence ID" value="NZ_JAESWA010000022.1"/>
</dbReference>
<keyword evidence="3" id="KW-1003">Cell membrane</keyword>
<protein>
    <submittedName>
        <fullName evidence="9">MMPL family transporter</fullName>
    </submittedName>
</protein>
<feature type="domain" description="Membrane transport protein MMPL" evidence="8">
    <location>
        <begin position="44"/>
        <end position="362"/>
    </location>
</feature>
<evidence type="ECO:0000256" key="3">
    <source>
        <dbReference type="ARBA" id="ARBA00022475"/>
    </source>
</evidence>
<evidence type="ECO:0000313" key="9">
    <source>
        <dbReference type="EMBL" id="MBL4932233.1"/>
    </source>
</evidence>
<feature type="transmembrane region" description="Helical" evidence="7">
    <location>
        <begin position="200"/>
        <end position="221"/>
    </location>
</feature>
<comment type="caution">
    <text evidence="9">The sequence shown here is derived from an EMBL/GenBank/DDBJ whole genome shotgun (WGS) entry which is preliminary data.</text>
</comment>
<gene>
    <name evidence="9" type="ORF">JK634_10480</name>
</gene>
<keyword evidence="10" id="KW-1185">Reference proteome</keyword>
<feature type="transmembrane region" description="Helical" evidence="7">
    <location>
        <begin position="233"/>
        <end position="252"/>
    </location>
</feature>
<feature type="transmembrane region" description="Helical" evidence="7">
    <location>
        <begin position="307"/>
        <end position="327"/>
    </location>
</feature>
<accession>A0A937K563</accession>
<feature type="transmembrane region" description="Helical" evidence="7">
    <location>
        <begin position="280"/>
        <end position="301"/>
    </location>
</feature>
<dbReference type="PANTHER" id="PTHR33406:SF6">
    <property type="entry name" value="MEMBRANE PROTEIN YDGH-RELATED"/>
    <property type="match status" value="1"/>
</dbReference>
<evidence type="ECO:0000256" key="6">
    <source>
        <dbReference type="ARBA" id="ARBA00023136"/>
    </source>
</evidence>
<keyword evidence="4 7" id="KW-0812">Transmembrane</keyword>
<reference evidence="9" key="1">
    <citation type="submission" date="2021-01" db="EMBL/GenBank/DDBJ databases">
        <title>Genome public.</title>
        <authorList>
            <person name="Liu C."/>
            <person name="Sun Q."/>
        </authorList>
    </citation>
    <scope>NUCLEOTIDE SEQUENCE</scope>
    <source>
        <strain evidence="9">YIM B02565</strain>
    </source>
</reference>
<evidence type="ECO:0000313" key="10">
    <source>
        <dbReference type="Proteomes" id="UP000623681"/>
    </source>
</evidence>
<feature type="transmembrane region" description="Helical" evidence="7">
    <location>
        <begin position="7"/>
        <end position="25"/>
    </location>
</feature>
<feature type="transmembrane region" description="Helical" evidence="7">
    <location>
        <begin position="985"/>
        <end position="1015"/>
    </location>
</feature>
<dbReference type="InterPro" id="IPR050545">
    <property type="entry name" value="Mycobact_MmpL"/>
</dbReference>
<evidence type="ECO:0000256" key="1">
    <source>
        <dbReference type="ARBA" id="ARBA00004651"/>
    </source>
</evidence>
<proteinExistence type="inferred from homology"/>
<keyword evidence="5 7" id="KW-1133">Transmembrane helix</keyword>
<feature type="transmembrane region" description="Helical" evidence="7">
    <location>
        <begin position="960"/>
        <end position="979"/>
    </location>
</feature>
<dbReference type="SUPFAM" id="SSF58104">
    <property type="entry name" value="Methyl-accepting chemotaxis protein (MCP) signaling domain"/>
    <property type="match status" value="1"/>
</dbReference>
<dbReference type="Gene3D" id="1.20.1640.10">
    <property type="entry name" value="Multidrug efflux transporter AcrB transmembrane domain"/>
    <property type="match status" value="2"/>
</dbReference>
<feature type="transmembrane region" description="Helical" evidence="7">
    <location>
        <begin position="177"/>
        <end position="193"/>
    </location>
</feature>
<dbReference type="NCBIfam" id="TIGR03057">
    <property type="entry name" value="xxxLxxG_by_4"/>
    <property type="match status" value="1"/>
</dbReference>
<feature type="transmembrane region" description="Helical" evidence="7">
    <location>
        <begin position="362"/>
        <end position="380"/>
    </location>
</feature>
<dbReference type="SUPFAM" id="SSF82866">
    <property type="entry name" value="Multidrug efflux transporter AcrB transmembrane domain"/>
    <property type="match status" value="2"/>
</dbReference>
<dbReference type="InterPro" id="IPR004869">
    <property type="entry name" value="MMPL_dom"/>
</dbReference>
<feature type="transmembrane region" description="Helical" evidence="7">
    <location>
        <begin position="916"/>
        <end position="939"/>
    </location>
</feature>
<name>A0A937K563_9CLOT</name>
<dbReference type="InterPro" id="IPR023908">
    <property type="entry name" value="xxxLxxG_rpt"/>
</dbReference>
<dbReference type="EMBL" id="JAESWA010000022">
    <property type="protein sequence ID" value="MBL4932233.1"/>
    <property type="molecule type" value="Genomic_DNA"/>
</dbReference>
<dbReference type="PANTHER" id="PTHR33406">
    <property type="entry name" value="MEMBRANE PROTEIN MJ1562-RELATED"/>
    <property type="match status" value="1"/>
</dbReference>
<dbReference type="Gene3D" id="1.10.287.950">
    <property type="entry name" value="Methyl-accepting chemotaxis protein"/>
    <property type="match status" value="1"/>
</dbReference>
<evidence type="ECO:0000259" key="8">
    <source>
        <dbReference type="Pfam" id="PF03176"/>
    </source>
</evidence>
<evidence type="ECO:0000256" key="4">
    <source>
        <dbReference type="ARBA" id="ARBA00022692"/>
    </source>
</evidence>
<sequence>MRKILKLRWAVLAIWLVATVLFTIYQPNLKQILNQKGQATISEDSPSVVASKMLNNMGTSKGDTLLFVFNEDSKISDEGLKDIEKGIDNVRAKKDELKVTNIMDPFSTPEAKDQMISEDGTTLMVQVNYEKGTRDGETIISAFKDALKDVKVNHYITGEQAINNDYLDATNKGVDKSAIITVAFILIVLIIMFRSVVTPLVSLCAVGVAYLCSMGIIGILINGFNFPITSLTQMFVILVLFGIGTDYNILLFNRFKEELGHGLSIDDAVVATYKTAGKTIIFSGLTVFMAFASLTFVQFPIYRSANAVAIGIAVLLLELMTLTPVLMKLLAGKLFWPSHNTAGHKESKLWENITSTSVKHPAISLLIVAAIIAPVIALNSTKLSFDSLKDLSADTPSVKGFNIVADKFGRGKAMPTTVVIESKNALDNNESLAVIDDLTAKLKKLDGVKQVSGVTQPKGDEIADFYTDKQTGTVVDGYTSANDGIGQIKDGLNLIDEKLTTPDFSDVKKLSDGTGGIATGMGALNDGLKKINTGISQGAGGAEGIAQGIAGLKVGVAQLNQGLQAISSNLSQINSGYKSLQGGYSSIASSITPLKQLVQSISGTVNTLAQNNPTDVNIQTLKGQVAGLTDAINGMEAGLNDANANFKTLNGGLTALNAGIDEMIKNTNSQSELVIGIEKLEQGALALADGLKQGATGQAQVIAGIDALKDGATQVKNGQDKLYSGLTQLSSGMDQLKDGIGKSRDGLGSIHDGLDKGNDFLNQLTNTKTFYIPKEAFEKDDINKMFDAYLSKDRKIAKITVNLTSDPYSKESIAVIDHMQDLVKNDLKGTVLQDAKFGISGPTASTNDLNAIATHDITFTQIIVLACIFVLLVIVIRSFWIPVYIVGALLAAYYTAISVTAFLTSKLFSGMDGMSWNVPFFSFVVIAALGVDYSIFLMTRFKEYPEMSPKEAIVMAAKNIGGVVMSAAIILAGTFATLYPSNIHVLMELAICVVTGLLLLSLILLPVVIPALISITDKIASKTSRKSYGEHSEI</sequence>
<keyword evidence="6 7" id="KW-0472">Membrane</keyword>
<evidence type="ECO:0000256" key="2">
    <source>
        <dbReference type="ARBA" id="ARBA00010157"/>
    </source>
</evidence>
<dbReference type="Proteomes" id="UP000623681">
    <property type="component" value="Unassembled WGS sequence"/>
</dbReference>
<comment type="similarity">
    <text evidence="2">Belongs to the resistance-nodulation-cell division (RND) (TC 2.A.6) family. MmpL subfamily.</text>
</comment>
<feature type="transmembrane region" description="Helical" evidence="7">
    <location>
        <begin position="883"/>
        <end position="904"/>
    </location>
</feature>
<dbReference type="GO" id="GO:0005886">
    <property type="term" value="C:plasma membrane"/>
    <property type="evidence" value="ECO:0007669"/>
    <property type="project" value="UniProtKB-SubCell"/>
</dbReference>
<comment type="subcellular location">
    <subcellularLocation>
        <location evidence="1">Cell membrane</location>
        <topology evidence="1">Multi-pass membrane protein</topology>
    </subcellularLocation>
</comment>
<evidence type="ECO:0000256" key="7">
    <source>
        <dbReference type="SAM" id="Phobius"/>
    </source>
</evidence>